<accession>A0A1W5D6Q6</accession>
<evidence type="ECO:0000256" key="2">
    <source>
        <dbReference type="ARBA" id="ARBA00023002"/>
    </source>
</evidence>
<dbReference type="AlphaFoldDB" id="A0A1W5D6Q6"/>
<dbReference type="InterPro" id="IPR002347">
    <property type="entry name" value="SDR_fam"/>
</dbReference>
<dbReference type="PANTHER" id="PTHR24320:SF33">
    <property type="entry name" value="OXIDOREDUCTASE BLI-4, MITOCHONDRIAL-RELATED"/>
    <property type="match status" value="1"/>
</dbReference>
<dbReference type="SUPFAM" id="SSF51735">
    <property type="entry name" value="NAD(P)-binding Rossmann-fold domains"/>
    <property type="match status" value="1"/>
</dbReference>
<reference evidence="4" key="1">
    <citation type="submission" date="2017-03" db="EMBL/GenBank/DDBJ databases">
        <authorList>
            <person name="Sharma R."/>
            <person name="Thines M."/>
        </authorList>
    </citation>
    <scope>NUCLEOTIDE SEQUENCE [LARGE SCALE GENOMIC DNA]</scope>
</reference>
<comment type="similarity">
    <text evidence="1">Belongs to the short-chain dehydrogenases/reductases (SDR) family.</text>
</comment>
<dbReference type="Pfam" id="PF00106">
    <property type="entry name" value="adh_short"/>
    <property type="match status" value="1"/>
</dbReference>
<dbReference type="Proteomes" id="UP000192927">
    <property type="component" value="Unassembled WGS sequence"/>
</dbReference>
<protein>
    <submittedName>
        <fullName evidence="3">Retinol dehydrogenase 12</fullName>
    </submittedName>
</protein>
<dbReference type="InterPro" id="IPR036291">
    <property type="entry name" value="NAD(P)-bd_dom_sf"/>
</dbReference>
<name>A0A1W5D6Q6_9LECA</name>
<evidence type="ECO:0000313" key="3">
    <source>
        <dbReference type="EMBL" id="SLM38589.1"/>
    </source>
</evidence>
<evidence type="ECO:0000256" key="1">
    <source>
        <dbReference type="ARBA" id="ARBA00006484"/>
    </source>
</evidence>
<organism evidence="3 4">
    <name type="scientific">Lasallia pustulata</name>
    <dbReference type="NCBI Taxonomy" id="136370"/>
    <lineage>
        <taxon>Eukaryota</taxon>
        <taxon>Fungi</taxon>
        <taxon>Dikarya</taxon>
        <taxon>Ascomycota</taxon>
        <taxon>Pezizomycotina</taxon>
        <taxon>Lecanoromycetes</taxon>
        <taxon>OSLEUM clade</taxon>
        <taxon>Umbilicariomycetidae</taxon>
        <taxon>Umbilicariales</taxon>
        <taxon>Umbilicariaceae</taxon>
        <taxon>Lasallia</taxon>
    </lineage>
</organism>
<dbReference type="GO" id="GO:0016491">
    <property type="term" value="F:oxidoreductase activity"/>
    <property type="evidence" value="ECO:0007669"/>
    <property type="project" value="UniProtKB-KW"/>
</dbReference>
<proteinExistence type="inferred from homology"/>
<dbReference type="EMBL" id="FWEW01002601">
    <property type="protein sequence ID" value="SLM38589.1"/>
    <property type="molecule type" value="Genomic_DNA"/>
</dbReference>
<sequence length="346" mass="37475">MSSVIDAVKTTISENLGGSAHKVVSEDQQFSLEQVPNLEGKVAVVTGGSEGIGFGCTYTLLSHGIKVFVVSLSKDVMEESLKVIAKEMGEETAKKVTWLECDLSNFKKVKETADKIASQTDRIDILINDAGRGIMTYQLTDDHVDRHMAVNHFGPVTFTSHLLPIMKKTASSGNTVRIVNLASNAHQSAPSDCKFDSLDELNQDLGPNAQYGRSKLAALLYARYLAKHLSSSHPNILANASHPGVVETKMSVQDIHEPYPIGGYAMSVGLAPVKKDIWQGCVSTMYAATATTKSGQYICPPAIPEEGSELAQSGELGERLMELTREVVKEKTYDMSAAKGCPFKDY</sequence>
<evidence type="ECO:0000313" key="4">
    <source>
        <dbReference type="Proteomes" id="UP000192927"/>
    </source>
</evidence>
<keyword evidence="4" id="KW-1185">Reference proteome</keyword>
<keyword evidence="2" id="KW-0560">Oxidoreductase</keyword>
<dbReference type="PANTHER" id="PTHR24320">
    <property type="entry name" value="RETINOL DEHYDROGENASE"/>
    <property type="match status" value="1"/>
</dbReference>
<dbReference type="PRINTS" id="PR00081">
    <property type="entry name" value="GDHRDH"/>
</dbReference>
<dbReference type="Gene3D" id="3.40.50.720">
    <property type="entry name" value="NAD(P)-binding Rossmann-like Domain"/>
    <property type="match status" value="1"/>
</dbReference>